<evidence type="ECO:0000313" key="2">
    <source>
        <dbReference type="EMBL" id="AXB26867.1"/>
    </source>
</evidence>
<feature type="region of interest" description="Disordered" evidence="1">
    <location>
        <begin position="60"/>
        <end position="86"/>
    </location>
</feature>
<organismHost>
    <name type="scientific">Saimiri</name>
    <name type="common">squirrel monkeys</name>
    <dbReference type="NCBI Taxonomy" id="9520"/>
</organismHost>
<organismHost>
    <name type="scientific">Callithrix</name>
    <dbReference type="NCBI Taxonomy" id="9481"/>
</organismHost>
<organismHost>
    <name type="scientific">Pan troglodytes</name>
    <name type="common">Chimpanzee</name>
    <dbReference type="NCBI Taxonomy" id="9598"/>
</organismHost>
<organismHost>
    <name type="scientific">Macaca</name>
    <name type="common">macaques</name>
    <dbReference type="NCBI Taxonomy" id="9539"/>
</organismHost>
<sequence>MCLFCRYWCCTSKGTGCRCADCCSCLLCVAECLVPPRQEETVEGGARHPVTTVQPCGLQTHAPKEPSAPPHLPTLSPQQVLARYQM</sequence>
<reference evidence="2" key="1">
    <citation type="journal article" date="2018" name="Arch. Virol.">
        <title>Detection and genomic characterization of new avian-like hepatitis E virus in a sparrow in the United States.</title>
        <authorList>
            <person name="Yang C."/>
            <person name="Wang L."/>
            <person name="Shen H."/>
            <person name="Zheng Y."/>
            <person name="Gauger P.C."/>
            <person name="Chen Q."/>
            <person name="Zhang J."/>
            <person name="Yoon K.J."/>
            <person name="Harmon K.M."/>
            <person name="Main R.G."/>
            <person name="Li G."/>
        </authorList>
    </citation>
    <scope>NUCLEOTIDE SEQUENCE</scope>
    <source>
        <strain evidence="2">2017-73347</strain>
    </source>
</reference>
<organismHost>
    <name type="scientific">Bandicota bengalensis</name>
    <name type="common">lesser bandicoot rat</name>
    <dbReference type="NCBI Taxonomy" id="69079"/>
</organismHost>
<organismHost>
    <name type="scientific">Chlorocebus aethiops</name>
    <name type="common">Green monkey</name>
    <name type="synonym">Cercopithecus aethiops</name>
    <dbReference type="NCBI Taxonomy" id="9534"/>
</organismHost>
<organism evidence="2">
    <name type="scientific">Hepatitis E virus</name>
    <name type="common">HEV</name>
    <dbReference type="NCBI Taxonomy" id="1678143"/>
    <lineage>
        <taxon>Viruses</taxon>
        <taxon>Riboviria</taxon>
        <taxon>Orthornavirae</taxon>
        <taxon>Kitrinoviricota</taxon>
        <taxon>Alsuviricetes</taxon>
        <taxon>Hepelivirales</taxon>
        <taxon>Hepeviridae</taxon>
        <taxon>Orthohepevirinae</taxon>
        <taxon>Paslahepevirus</taxon>
    </lineage>
</organism>
<organismHost>
    <name type="scientific">Sus scrofa</name>
    <name type="common">Pig</name>
    <dbReference type="NCBI Taxonomy" id="9823"/>
</organismHost>
<name>A0A2Z5CVY8_HEV</name>
<proteinExistence type="predicted"/>
<organismHost>
    <name type="scientific">Cercopithecus hamlyni</name>
    <name type="common">Owl-faced monkey</name>
    <name type="synonym">Hamlyn's monkey</name>
    <dbReference type="NCBI Taxonomy" id="9536"/>
</organismHost>
<protein>
    <submittedName>
        <fullName evidence="2">Phosphoprotein</fullName>
    </submittedName>
</protein>
<dbReference type="EMBL" id="MG737712">
    <property type="protein sequence ID" value="AXB26867.1"/>
    <property type="molecule type" value="Genomic_RNA"/>
</dbReference>
<evidence type="ECO:0000256" key="1">
    <source>
        <dbReference type="SAM" id="MobiDB-lite"/>
    </source>
</evidence>
<organismHost>
    <name type="scientific">Homo sapiens</name>
    <name type="common">Human</name>
    <dbReference type="NCBI Taxonomy" id="9606"/>
</organismHost>
<organismHost>
    <name type="scientific">Mus musculus</name>
    <name type="common">Mouse</name>
    <dbReference type="NCBI Taxonomy" id="10090"/>
</organismHost>
<accession>A0A2Z5CVY8</accession>
<organismHost>
    <name type="scientific">Gallus gallus</name>
    <name type="common">Chicken</name>
    <dbReference type="NCBI Taxonomy" id="9031"/>
</organismHost>